<feature type="compositionally biased region" description="Pro residues" evidence="4">
    <location>
        <begin position="415"/>
        <end position="427"/>
    </location>
</feature>
<proteinExistence type="predicted"/>
<feature type="region of interest" description="Disordered" evidence="4">
    <location>
        <begin position="470"/>
        <end position="516"/>
    </location>
</feature>
<evidence type="ECO:0000259" key="6">
    <source>
        <dbReference type="PROSITE" id="PS51011"/>
    </source>
</evidence>
<evidence type="ECO:0000256" key="3">
    <source>
        <dbReference type="ARBA" id="ARBA00023242"/>
    </source>
</evidence>
<dbReference type="Gene3D" id="1.10.150.60">
    <property type="entry name" value="ARID DNA-binding domain"/>
    <property type="match status" value="1"/>
</dbReference>
<feature type="domain" description="ARID" evidence="6">
    <location>
        <begin position="528"/>
        <end position="619"/>
    </location>
</feature>
<feature type="region of interest" description="Disordered" evidence="4">
    <location>
        <begin position="1097"/>
        <end position="1144"/>
    </location>
</feature>
<feature type="compositionally biased region" description="Low complexity" evidence="4">
    <location>
        <begin position="231"/>
        <end position="259"/>
    </location>
</feature>
<comment type="subcellular location">
    <subcellularLocation>
        <location evidence="1">Nucleus</location>
    </subcellularLocation>
</comment>
<evidence type="ECO:0000313" key="8">
    <source>
        <dbReference type="Proteomes" id="UP000261600"/>
    </source>
</evidence>
<feature type="compositionally biased region" description="Low complexity" evidence="4">
    <location>
        <begin position="118"/>
        <end position="127"/>
    </location>
</feature>
<feature type="region of interest" description="Disordered" evidence="4">
    <location>
        <begin position="303"/>
        <end position="441"/>
    </location>
</feature>
<keyword evidence="5" id="KW-1133">Transmembrane helix</keyword>
<feature type="region of interest" description="Disordered" evidence="4">
    <location>
        <begin position="55"/>
        <end position="83"/>
    </location>
</feature>
<dbReference type="PROSITE" id="PS51011">
    <property type="entry name" value="ARID"/>
    <property type="match status" value="1"/>
</dbReference>
<dbReference type="InterPro" id="IPR036431">
    <property type="entry name" value="ARID_dom_sf"/>
</dbReference>
<dbReference type="InterPro" id="IPR033388">
    <property type="entry name" value="BAF250_C"/>
</dbReference>
<keyword evidence="5" id="KW-0472">Membrane</keyword>
<dbReference type="InterPro" id="IPR011989">
    <property type="entry name" value="ARM-like"/>
</dbReference>
<dbReference type="GO" id="GO:0006338">
    <property type="term" value="P:chromatin remodeling"/>
    <property type="evidence" value="ECO:0007669"/>
    <property type="project" value="InterPro"/>
</dbReference>
<feature type="compositionally biased region" description="Low complexity" evidence="4">
    <location>
        <begin position="193"/>
        <end position="207"/>
    </location>
</feature>
<dbReference type="SMART" id="SM00501">
    <property type="entry name" value="BRIGHT"/>
    <property type="match status" value="1"/>
</dbReference>
<organism evidence="7 8">
    <name type="scientific">Monopterus albus</name>
    <name type="common">Swamp eel</name>
    <dbReference type="NCBI Taxonomy" id="43700"/>
    <lineage>
        <taxon>Eukaryota</taxon>
        <taxon>Metazoa</taxon>
        <taxon>Chordata</taxon>
        <taxon>Craniata</taxon>
        <taxon>Vertebrata</taxon>
        <taxon>Euteleostomi</taxon>
        <taxon>Actinopterygii</taxon>
        <taxon>Neopterygii</taxon>
        <taxon>Teleostei</taxon>
        <taxon>Neoteleostei</taxon>
        <taxon>Acanthomorphata</taxon>
        <taxon>Anabantaria</taxon>
        <taxon>Synbranchiformes</taxon>
        <taxon>Synbranchidae</taxon>
        <taxon>Monopterus</taxon>
    </lineage>
</organism>
<feature type="compositionally biased region" description="Basic and acidic residues" evidence="4">
    <location>
        <begin position="1098"/>
        <end position="1129"/>
    </location>
</feature>
<feature type="compositionally biased region" description="Basic and acidic residues" evidence="4">
    <location>
        <begin position="938"/>
        <end position="952"/>
    </location>
</feature>
<feature type="compositionally biased region" description="Polar residues" evidence="4">
    <location>
        <begin position="377"/>
        <end position="389"/>
    </location>
</feature>
<feature type="compositionally biased region" description="Polar residues" evidence="4">
    <location>
        <begin position="334"/>
        <end position="352"/>
    </location>
</feature>
<dbReference type="InterPro" id="IPR021906">
    <property type="entry name" value="BAF250/Osa"/>
</dbReference>
<dbReference type="Pfam" id="PF01388">
    <property type="entry name" value="ARID"/>
    <property type="match status" value="1"/>
</dbReference>
<evidence type="ECO:0000256" key="2">
    <source>
        <dbReference type="ARBA" id="ARBA00022553"/>
    </source>
</evidence>
<dbReference type="GO" id="GO:0016514">
    <property type="term" value="C:SWI/SNF complex"/>
    <property type="evidence" value="ECO:0007669"/>
    <property type="project" value="InterPro"/>
</dbReference>
<keyword evidence="3" id="KW-0539">Nucleus</keyword>
<dbReference type="SUPFAM" id="SSF46774">
    <property type="entry name" value="ARID-like"/>
    <property type="match status" value="1"/>
</dbReference>
<feature type="region of interest" description="Disordered" evidence="4">
    <location>
        <begin position="106"/>
        <end position="162"/>
    </location>
</feature>
<feature type="compositionally biased region" description="Polar residues" evidence="4">
    <location>
        <begin position="263"/>
        <end position="275"/>
    </location>
</feature>
<keyword evidence="5" id="KW-0812">Transmembrane</keyword>
<dbReference type="InterPro" id="IPR001606">
    <property type="entry name" value="ARID_dom"/>
</dbReference>
<feature type="compositionally biased region" description="Pro residues" evidence="4">
    <location>
        <begin position="135"/>
        <end position="156"/>
    </location>
</feature>
<dbReference type="GO" id="GO:0003677">
    <property type="term" value="F:DNA binding"/>
    <property type="evidence" value="ECO:0007669"/>
    <property type="project" value="InterPro"/>
</dbReference>
<sequence>MVEEFYLSFSYSRSTAMSECENELKRKCSSLISLIPPQVSSMDFMAMKRSQLYGMSNNPYSTPQQPGGGPYQPSQPYTSPPPHRYPMSMQVRGQMSMGGMQYPQHQVAPYGQQGMGGYSQQQAGQQGTPLYFSPPHQPPPGPTQNPYLQPRPPPQQVPTHTHTTIPSSFLMFQDLSGSIDDLPTGTEVGLGLAVSAGGSSSSSSSSSQVEHGGANNQGQSPFSPHASPHLPSQRSGPSPSSVGSPAGSTQSQQSRSGSGPISPASSTMAPQSSGNGPDGVHTQISRSPMAHDRGFMSTMQRNHTGSQFASPQSGTPMSPHPSHGGPLYPGMGPYSQSSPTGPYGPQGSQYGHQGNYPRPSNYSGSASTSYSGPGPGMTNSLGMNASSPMHGQGPGQPIPVGRSHGPGSQNRVYPPMAPSSPSMPQPAGPGMRPPSLGGSNHKVKEAAAVAAVPGSQPQLPPLWIPTTHTRCSPLSPSPASLSSYHGDDSDSISSPSWPLKTPSSPKTNPNSSSLSGERITRLYELGVEPERRGWVERYLTFMEERGTPVAQLPAVGKKPLDLWKLYMAVREIGGLAMVNKNKKWRELSTTLNVGTSSSSASSLKKQYIQYLFAYECKMDRGEELPADSSSSSSSMAGGDNRKQVKIQPPSPANSGGSLQGPQTPQSSGSSSTVEAAGELKPPTPATTPLGQVTPLPPNRSIVNIQDPFSEVSDPAFQKRAPSLPPSASYQQSLSMPDMMMRMQYDAKDPFAGMRKSESDPYMPGQMPSGGMQDMYGRPPSALSMNQRSQYPYGPGYDRRHDGYGQQYPGMPYGMHPSGMYPQQQGYKRPMDSMYGPPPKRHESDMYAMQYANQQPDMYNHYGGGYSGPEHRPIQGQFPYLRDRMASSGQSQNSMMGGGPTPNHAIDGPNMWPARTEPNYPYPNRQGPPSQMPPYGSVGRDDMDCRPGQEQWHRQPPYMSSSGGMLPLSSRQHSSYSNSPSMANHLPRAPSPGSYQRSMDSRMSPSKALFMSPMKMPKPGMAMMGSQAGVPLGQFPPNLRQDLNYPPGSVEASMPILKPRRKLTSKDTVIAILNKYFRRCLIEIFGILEEFEVGTVGHKKTDSTNEVEREKERKEQDKSDNGAESKKESADQPVTQLEPKPKQASKYDKLPIKIIHKEDLIEDTTEHLGYVTEFTSGLLHWYAGGGDSTAHIQTHFEPQTEPLVRTNEKIRQENKQENKVDNEKKQPVKHITATIDDVLCARVDALSYAHPARSLPSYPFRVHPDGEQDHITLLEDEPRCLDEAPLYTVSAWQNSLSRRCLCISNIVRSLSFIPGNDSDMSHHPALVLLLGRLLLLHHQHPERNSSPMSYQKDEQQEQGLSSSKEEWWWECLGLLRENAMVTLANISGQLDLSTYPDTICLPILDGLLHWMVCPSAEAQDPFLSATPHSQLTPQRLVLECLCKLSIQDGNVDLLLATPPFSRQEKLFTVLVRYVGQRKAQVYREMAVAVLSHLAQGDPTAARAIAMQKGSVGNLVGFLEDGVSMAQYQQNPHSLLHMGHPPMDPPSINMMCRAAKGLLAMAKVEENKTEFVLYESRLLDISISSVLSMGVVAVICQVLFHLGKL</sequence>
<feature type="compositionally biased region" description="Polar residues" evidence="4">
    <location>
        <begin position="303"/>
        <end position="316"/>
    </location>
</feature>
<keyword evidence="8" id="KW-1185">Reference proteome</keyword>
<feature type="compositionally biased region" description="Low complexity" evidence="4">
    <location>
        <begin position="472"/>
        <end position="483"/>
    </location>
</feature>
<reference evidence="7" key="2">
    <citation type="submission" date="2025-09" db="UniProtKB">
        <authorList>
            <consortium name="Ensembl"/>
        </authorList>
    </citation>
    <scope>IDENTIFICATION</scope>
</reference>
<dbReference type="PANTHER" id="PTHR12656:SF11">
    <property type="entry name" value="AT-RICH INTERACTIVE DOMAIN-CONTAINING PROTEIN 1B"/>
    <property type="match status" value="1"/>
</dbReference>
<dbReference type="PANTHER" id="PTHR12656">
    <property type="entry name" value="BRG-1 ASSOCIATED FACTOR 250 BAF250"/>
    <property type="match status" value="1"/>
</dbReference>
<dbReference type="GO" id="GO:0045893">
    <property type="term" value="P:positive regulation of DNA-templated transcription"/>
    <property type="evidence" value="ECO:0007669"/>
    <property type="project" value="TreeGrafter"/>
</dbReference>
<dbReference type="GO" id="GO:0005654">
    <property type="term" value="C:nucleoplasm"/>
    <property type="evidence" value="ECO:0007669"/>
    <property type="project" value="TreeGrafter"/>
</dbReference>
<dbReference type="STRING" id="43700.ENSMALP00000007250"/>
<dbReference type="GO" id="GO:0031491">
    <property type="term" value="F:nucleosome binding"/>
    <property type="evidence" value="ECO:0007669"/>
    <property type="project" value="TreeGrafter"/>
</dbReference>
<feature type="region of interest" description="Disordered" evidence="4">
    <location>
        <begin position="622"/>
        <end position="702"/>
    </location>
</feature>
<evidence type="ECO:0000256" key="5">
    <source>
        <dbReference type="SAM" id="Phobius"/>
    </source>
</evidence>
<keyword evidence="2" id="KW-0597">Phosphoprotein</keyword>
<reference evidence="7" key="1">
    <citation type="submission" date="2025-08" db="UniProtKB">
        <authorList>
            <consortium name="Ensembl"/>
        </authorList>
    </citation>
    <scope>IDENTIFICATION</scope>
</reference>
<dbReference type="Proteomes" id="UP000261600">
    <property type="component" value="Unplaced"/>
</dbReference>
<feature type="compositionally biased region" description="Polar residues" evidence="4">
    <location>
        <begin position="970"/>
        <end position="981"/>
    </location>
</feature>
<evidence type="ECO:0000313" key="7">
    <source>
        <dbReference type="Ensembl" id="ENSMALP00000007250.1"/>
    </source>
</evidence>
<evidence type="ECO:0000256" key="4">
    <source>
        <dbReference type="SAM" id="MobiDB-lite"/>
    </source>
</evidence>
<protein>
    <recommendedName>
        <fullName evidence="6">ARID domain-containing protein</fullName>
    </recommendedName>
</protein>
<feature type="compositionally biased region" description="Low complexity" evidence="4">
    <location>
        <begin position="654"/>
        <end position="672"/>
    </location>
</feature>
<feature type="compositionally biased region" description="Low complexity" evidence="4">
    <location>
        <begin position="491"/>
        <end position="513"/>
    </location>
</feature>
<feature type="region of interest" description="Disordered" evidence="4">
    <location>
        <begin position="885"/>
        <end position="1000"/>
    </location>
</feature>
<feature type="transmembrane region" description="Helical" evidence="5">
    <location>
        <begin position="1579"/>
        <end position="1600"/>
    </location>
</feature>
<name>A0A3Q3ITF6_MONAL</name>
<dbReference type="Gene3D" id="1.25.10.10">
    <property type="entry name" value="Leucine-rich Repeat Variant"/>
    <property type="match status" value="1"/>
</dbReference>
<feature type="region of interest" description="Disordered" evidence="4">
    <location>
        <begin position="193"/>
        <end position="285"/>
    </location>
</feature>
<dbReference type="GO" id="GO:0071565">
    <property type="term" value="C:nBAF complex"/>
    <property type="evidence" value="ECO:0007669"/>
    <property type="project" value="TreeGrafter"/>
</dbReference>
<dbReference type="Pfam" id="PF12031">
    <property type="entry name" value="BAF250_C"/>
    <property type="match status" value="1"/>
</dbReference>
<dbReference type="SMART" id="SM01014">
    <property type="entry name" value="ARID"/>
    <property type="match status" value="1"/>
</dbReference>
<feature type="compositionally biased region" description="Low complexity" evidence="4">
    <location>
        <begin position="359"/>
        <end position="372"/>
    </location>
</feature>
<evidence type="ECO:0000256" key="1">
    <source>
        <dbReference type="ARBA" id="ARBA00004123"/>
    </source>
</evidence>
<feature type="compositionally biased region" description="Low complexity" evidence="4">
    <location>
        <begin position="958"/>
        <end position="969"/>
    </location>
</feature>
<dbReference type="GO" id="GO:0006357">
    <property type="term" value="P:regulation of transcription by RNA polymerase II"/>
    <property type="evidence" value="ECO:0007669"/>
    <property type="project" value="TreeGrafter"/>
</dbReference>
<dbReference type="Ensembl" id="ENSMALT00000007400.1">
    <property type="protein sequence ID" value="ENSMALP00000007250.1"/>
    <property type="gene ID" value="ENSMALG00000005129.1"/>
</dbReference>
<dbReference type="GO" id="GO:0035060">
    <property type="term" value="C:brahma complex"/>
    <property type="evidence" value="ECO:0007669"/>
    <property type="project" value="InterPro"/>
</dbReference>
<feature type="compositionally biased region" description="Low complexity" evidence="4">
    <location>
        <begin position="59"/>
        <end position="77"/>
    </location>
</feature>
<accession>A0A3Q3ITF6</accession>